<gene>
    <name evidence="7" type="ORF">C6569_10075</name>
</gene>
<dbReference type="InterPro" id="IPR036188">
    <property type="entry name" value="FAD/NAD-bd_sf"/>
</dbReference>
<accession>A0A2S0NB34</accession>
<dbReference type="Gene3D" id="3.50.50.60">
    <property type="entry name" value="FAD/NAD(P)-binding domain"/>
    <property type="match status" value="1"/>
</dbReference>
<organism evidence="7 8">
    <name type="scientific">Phreatobacter cathodiphilus</name>
    <dbReference type="NCBI Taxonomy" id="1868589"/>
    <lineage>
        <taxon>Bacteria</taxon>
        <taxon>Pseudomonadati</taxon>
        <taxon>Pseudomonadota</taxon>
        <taxon>Alphaproteobacteria</taxon>
        <taxon>Hyphomicrobiales</taxon>
        <taxon>Phreatobacteraceae</taxon>
        <taxon>Phreatobacter</taxon>
    </lineage>
</organism>
<reference evidence="7 8" key="1">
    <citation type="submission" date="2018-03" db="EMBL/GenBank/DDBJ databases">
        <title>Genome sequencing of Phreatobacter sp.</title>
        <authorList>
            <person name="Kim S.-J."/>
            <person name="Heo J."/>
            <person name="Kwon S.-W."/>
        </authorList>
    </citation>
    <scope>NUCLEOTIDE SEQUENCE [LARGE SCALE GENOMIC DNA]</scope>
    <source>
        <strain evidence="7 8">S-12</strain>
    </source>
</reference>
<evidence type="ECO:0000256" key="2">
    <source>
        <dbReference type="ARBA" id="ARBA00022630"/>
    </source>
</evidence>
<proteinExistence type="predicted"/>
<dbReference type="PANTHER" id="PTHR13789">
    <property type="entry name" value="MONOOXYGENASE"/>
    <property type="match status" value="1"/>
</dbReference>
<dbReference type="InterPro" id="IPR002938">
    <property type="entry name" value="FAD-bd"/>
</dbReference>
<feature type="domain" description="FAD-binding" evidence="6">
    <location>
        <begin position="6"/>
        <end position="346"/>
    </location>
</feature>
<evidence type="ECO:0000256" key="1">
    <source>
        <dbReference type="ARBA" id="ARBA00001974"/>
    </source>
</evidence>
<keyword evidence="5" id="KW-0503">Monooxygenase</keyword>
<evidence type="ECO:0000256" key="5">
    <source>
        <dbReference type="ARBA" id="ARBA00023033"/>
    </source>
</evidence>
<dbReference type="GO" id="GO:0004497">
    <property type="term" value="F:monooxygenase activity"/>
    <property type="evidence" value="ECO:0007669"/>
    <property type="project" value="UniProtKB-KW"/>
</dbReference>
<keyword evidence="3" id="KW-0274">FAD</keyword>
<dbReference type="AlphaFoldDB" id="A0A2S0NB34"/>
<name>A0A2S0NB34_9HYPH</name>
<evidence type="ECO:0000313" key="8">
    <source>
        <dbReference type="Proteomes" id="UP000237889"/>
    </source>
</evidence>
<dbReference type="SUPFAM" id="SSF54373">
    <property type="entry name" value="FAD-linked reductases, C-terminal domain"/>
    <property type="match status" value="1"/>
</dbReference>
<evidence type="ECO:0000256" key="4">
    <source>
        <dbReference type="ARBA" id="ARBA00023002"/>
    </source>
</evidence>
<keyword evidence="4" id="KW-0560">Oxidoreductase</keyword>
<evidence type="ECO:0000259" key="6">
    <source>
        <dbReference type="Pfam" id="PF01494"/>
    </source>
</evidence>
<dbReference type="GO" id="GO:0071949">
    <property type="term" value="F:FAD binding"/>
    <property type="evidence" value="ECO:0007669"/>
    <property type="project" value="InterPro"/>
</dbReference>
<keyword evidence="8" id="KW-1185">Reference proteome</keyword>
<dbReference type="RefSeq" id="WP_106748720.1">
    <property type="nucleotide sequence ID" value="NZ_CP027668.1"/>
</dbReference>
<evidence type="ECO:0000313" key="7">
    <source>
        <dbReference type="EMBL" id="AVO45379.1"/>
    </source>
</evidence>
<comment type="cofactor">
    <cofactor evidence="1">
        <name>FAD</name>
        <dbReference type="ChEBI" id="CHEBI:57692"/>
    </cofactor>
</comment>
<dbReference type="EMBL" id="CP027668">
    <property type="protein sequence ID" value="AVO45379.1"/>
    <property type="molecule type" value="Genomic_DNA"/>
</dbReference>
<dbReference type="PRINTS" id="PR00420">
    <property type="entry name" value="RNGMNOXGNASE"/>
</dbReference>
<dbReference type="KEGG" id="phr:C6569_10075"/>
<keyword evidence="2" id="KW-0285">Flavoprotein</keyword>
<dbReference type="Pfam" id="PF01494">
    <property type="entry name" value="FAD_binding_3"/>
    <property type="match status" value="1"/>
</dbReference>
<dbReference type="SUPFAM" id="SSF51905">
    <property type="entry name" value="FAD/NAD(P)-binding domain"/>
    <property type="match status" value="1"/>
</dbReference>
<protein>
    <recommendedName>
        <fullName evidence="6">FAD-binding domain-containing protein</fullName>
    </recommendedName>
</protein>
<dbReference type="PANTHER" id="PTHR13789:SF318">
    <property type="entry name" value="GERANYLGERANYL DIPHOSPHATE REDUCTASE"/>
    <property type="match status" value="1"/>
</dbReference>
<dbReference type="Proteomes" id="UP000237889">
    <property type="component" value="Chromosome"/>
</dbReference>
<evidence type="ECO:0000256" key="3">
    <source>
        <dbReference type="ARBA" id="ARBA00022827"/>
    </source>
</evidence>
<dbReference type="InterPro" id="IPR050493">
    <property type="entry name" value="FAD-dep_Monooxygenase_BioMet"/>
</dbReference>
<sequence>MAGARHVTIAGAGIGGLTAALCLARAGFAVTVLERAPALEEVGAGIQLSPNASRVLIALGLAEALAPVVVTPAGMDVRSGPSGALLAAADLGTEAARRWGAPWWVVHRADLLAVLAEAAAREPLVQVETAAAVETVTRAAVGFALTVAGGARREVPALVGADGIRSVVRLSLGDAAPPTFRRRSAFRATLDMAAVPAALRGDRLGLWLGPDVHLVHYPLRAGSLCNVVVIIGDEAPIEGWRAPGDPAVVAARLAHWSGAPRQLVAAAGPWQRWSLADRPTWFGRGEGAATLLGDAAHAMLPFVAQGGAMAVEDAAVLARCCAAAPDDLPRAFRAYEGERAARVARIQSLARRNGAIYHLKGPAAFARDATIRLMGGRGLLARQDWIYAYRP</sequence>
<dbReference type="OrthoDB" id="4230779at2"/>